<proteinExistence type="predicted"/>
<comment type="caution">
    <text evidence="5">The sequence shown here is derived from an EMBL/GenBank/DDBJ whole genome shotgun (WGS) entry which is preliminary data.</text>
</comment>
<dbReference type="Gene3D" id="3.90.190.10">
    <property type="entry name" value="Protein tyrosine phosphatase superfamily"/>
    <property type="match status" value="1"/>
</dbReference>
<dbReference type="SUPFAM" id="SSF52799">
    <property type="entry name" value="(Phosphotyrosine protein) phosphatases II"/>
    <property type="match status" value="1"/>
</dbReference>
<dbReference type="PROSITE" id="PS50056">
    <property type="entry name" value="TYR_PHOSPHATASE_2"/>
    <property type="match status" value="1"/>
</dbReference>
<reference evidence="5 6" key="1">
    <citation type="submission" date="2024-03" db="EMBL/GenBank/DDBJ databases">
        <title>Novel species of the genus Variovorax.</title>
        <authorList>
            <person name="Liu Q."/>
            <person name="Xin Y.-H."/>
        </authorList>
    </citation>
    <scope>NUCLEOTIDE SEQUENCE [LARGE SCALE GENOMIC DNA]</scope>
    <source>
        <strain evidence="5 6">KACC 18899</strain>
    </source>
</reference>
<dbReference type="Proteomes" id="UP001365846">
    <property type="component" value="Unassembled WGS sequence"/>
</dbReference>
<evidence type="ECO:0000259" key="3">
    <source>
        <dbReference type="PROSITE" id="PS50054"/>
    </source>
</evidence>
<organism evidence="5 6">
    <name type="scientific">Variovorax ureilyticus</name>
    <dbReference type="NCBI Taxonomy" id="1836198"/>
    <lineage>
        <taxon>Bacteria</taxon>
        <taxon>Pseudomonadati</taxon>
        <taxon>Pseudomonadota</taxon>
        <taxon>Betaproteobacteria</taxon>
        <taxon>Burkholderiales</taxon>
        <taxon>Comamonadaceae</taxon>
        <taxon>Variovorax</taxon>
    </lineage>
</organism>
<dbReference type="PROSITE" id="PS00383">
    <property type="entry name" value="TYR_PHOSPHATASE_1"/>
    <property type="match status" value="1"/>
</dbReference>
<dbReference type="InterPro" id="IPR020422">
    <property type="entry name" value="TYR_PHOSPHATASE_DUAL_dom"/>
</dbReference>
<keyword evidence="2" id="KW-0904">Protein phosphatase</keyword>
<keyword evidence="6" id="KW-1185">Reference proteome</keyword>
<evidence type="ECO:0000313" key="6">
    <source>
        <dbReference type="Proteomes" id="UP001365846"/>
    </source>
</evidence>
<dbReference type="Pfam" id="PF00782">
    <property type="entry name" value="DSPc"/>
    <property type="match status" value="1"/>
</dbReference>
<name>A0ABU8VRQ1_9BURK</name>
<protein>
    <submittedName>
        <fullName evidence="5">Dual specificity protein phosphatase family protein</fullName>
    </submittedName>
</protein>
<sequence length="176" mass="20122">MSLWQPNLSWITDQLAVGGSFPPERVDALAREHRVAAVVDLRGEAKPDAVVMRRHGISLLHLPTADMCAVETPDLEYGIRFANEFLDADRRVLIHCEYGIGRSATLALCVLVHRGMPPLEALKLLKRQRPQVSPSPPQFECWRAWLDSYRFARDVDWKLPSFDEFTDVAYVRPRTR</sequence>
<evidence type="ECO:0000259" key="4">
    <source>
        <dbReference type="PROSITE" id="PS50056"/>
    </source>
</evidence>
<evidence type="ECO:0000256" key="1">
    <source>
        <dbReference type="ARBA" id="ARBA00022801"/>
    </source>
</evidence>
<evidence type="ECO:0000256" key="2">
    <source>
        <dbReference type="ARBA" id="ARBA00022912"/>
    </source>
</evidence>
<dbReference type="PANTHER" id="PTHR47216:SF4">
    <property type="entry name" value="OS01G0859400 PROTEIN"/>
    <property type="match status" value="1"/>
</dbReference>
<keyword evidence="1" id="KW-0378">Hydrolase</keyword>
<dbReference type="PROSITE" id="PS50054">
    <property type="entry name" value="TYR_PHOSPHATASE_DUAL"/>
    <property type="match status" value="1"/>
</dbReference>
<dbReference type="InterPro" id="IPR000340">
    <property type="entry name" value="Dual-sp_phosphatase_cat-dom"/>
</dbReference>
<dbReference type="InterPro" id="IPR016130">
    <property type="entry name" value="Tyr_Pase_AS"/>
</dbReference>
<dbReference type="EMBL" id="JBBKZU010000028">
    <property type="protein sequence ID" value="MEJ8816016.1"/>
    <property type="molecule type" value="Genomic_DNA"/>
</dbReference>
<evidence type="ECO:0000313" key="5">
    <source>
        <dbReference type="EMBL" id="MEJ8816016.1"/>
    </source>
</evidence>
<dbReference type="InterPro" id="IPR000387">
    <property type="entry name" value="Tyr_Pase_dom"/>
</dbReference>
<dbReference type="RefSeq" id="WP_340361211.1">
    <property type="nucleotide sequence ID" value="NZ_JBBKZU010000028.1"/>
</dbReference>
<accession>A0ABU8VRQ1</accession>
<dbReference type="SMART" id="SM00195">
    <property type="entry name" value="DSPc"/>
    <property type="match status" value="1"/>
</dbReference>
<gene>
    <name evidence="5" type="ORF">WKW77_33500</name>
</gene>
<feature type="domain" description="Tyrosine-protein phosphatase" evidence="3">
    <location>
        <begin position="7"/>
        <end position="152"/>
    </location>
</feature>
<dbReference type="InterPro" id="IPR029021">
    <property type="entry name" value="Prot-tyrosine_phosphatase-like"/>
</dbReference>
<dbReference type="PANTHER" id="PTHR47216">
    <property type="match status" value="1"/>
</dbReference>
<feature type="domain" description="Tyrosine specific protein phosphatases" evidence="4">
    <location>
        <begin position="76"/>
        <end position="140"/>
    </location>
</feature>